<feature type="binding site" evidence="9">
    <location>
        <position position="61"/>
    </location>
    <ligand>
        <name>Mg(2+)</name>
        <dbReference type="ChEBI" id="CHEBI:18420"/>
    </ligand>
</feature>
<evidence type="ECO:0000256" key="6">
    <source>
        <dbReference type="ARBA" id="ARBA00023209"/>
    </source>
</evidence>
<dbReference type="EMBL" id="JAGVWE010000002">
    <property type="protein sequence ID" value="MBS3062601.1"/>
    <property type="molecule type" value="Genomic_DNA"/>
</dbReference>
<proteinExistence type="inferred from homology"/>
<dbReference type="GO" id="GO:0046474">
    <property type="term" value="P:glycerophospholipid biosynthetic process"/>
    <property type="evidence" value="ECO:0007669"/>
    <property type="project" value="UniProtKB-UniRule"/>
</dbReference>
<comment type="similarity">
    <text evidence="9">Belongs to the GGGP/HepGP synthase family.</text>
</comment>
<organism evidence="10 12">
    <name type="scientific">Candidatus Iainarchaeum sp</name>
    <dbReference type="NCBI Taxonomy" id="3101447"/>
    <lineage>
        <taxon>Archaea</taxon>
        <taxon>Candidatus Iainarchaeota</taxon>
        <taxon>Candidatus Iainarchaeia</taxon>
        <taxon>Candidatus Iainarchaeales</taxon>
        <taxon>Candidatus Iainarchaeaceae</taxon>
        <taxon>Candidatus Iainarchaeum</taxon>
    </lineage>
</organism>
<comment type="catalytic activity">
    <reaction evidence="8 9">
        <text>sn-glycerol 1-phosphate + (2E,6E,10E)-geranylgeranyl diphosphate = sn-3-O-(geranylgeranyl)glycerol 1-phosphate + diphosphate</text>
        <dbReference type="Rhea" id="RHEA:23404"/>
        <dbReference type="ChEBI" id="CHEBI:33019"/>
        <dbReference type="ChEBI" id="CHEBI:57677"/>
        <dbReference type="ChEBI" id="CHEBI:57685"/>
        <dbReference type="ChEBI" id="CHEBI:58756"/>
        <dbReference type="EC" id="2.5.1.41"/>
    </reaction>
</comment>
<dbReference type="NCBIfam" id="TIGR01769">
    <property type="entry name" value="GGGP"/>
    <property type="match status" value="1"/>
</dbReference>
<dbReference type="HAMAP" id="MF_00112">
    <property type="entry name" value="GGGP_HepGP_synthase"/>
    <property type="match status" value="1"/>
</dbReference>
<dbReference type="SUPFAM" id="SSF51395">
    <property type="entry name" value="FMN-linked oxidoreductases"/>
    <property type="match status" value="1"/>
</dbReference>
<dbReference type="Gene3D" id="3.20.20.390">
    <property type="entry name" value="FMN-linked oxidoreductases"/>
    <property type="match status" value="1"/>
</dbReference>
<comment type="pathway">
    <text evidence="9">Membrane lipid metabolism; glycerophospholipid metabolism.</text>
</comment>
<comment type="function">
    <text evidence="9">Prenyltransferase that catalyzes the transfer of the geranylgeranyl moiety of geranylgeranyl diphosphate (GGPP) to the C3 hydroxyl of sn-glycerol-1-phosphate (G1P). This reaction is the first ether-bond-formation step in the biosynthesis of archaeal membrane lipids.</text>
</comment>
<evidence type="ECO:0000256" key="9">
    <source>
        <dbReference type="HAMAP-Rule" id="MF_00112"/>
    </source>
</evidence>
<evidence type="ECO:0000313" key="11">
    <source>
        <dbReference type="EMBL" id="MBS3062601.1"/>
    </source>
</evidence>
<protein>
    <recommendedName>
        <fullName evidence="9">Geranylgeranylglyceryl phosphate synthase</fullName>
        <shortName evidence="9">GGGP synthase</shortName>
        <shortName evidence="9">GGGPS</shortName>
        <ecNumber evidence="9">2.5.1.41</ecNumber>
    </recommendedName>
    <alternativeName>
        <fullName evidence="9">(S)-3-O-geranylgeranylglyceryl phosphate synthase</fullName>
    </alternativeName>
    <alternativeName>
        <fullName evidence="9">Phosphoglycerol geranylgeranyltransferase</fullName>
    </alternativeName>
</protein>
<name>A0A7J4JGR5_9ARCH</name>
<dbReference type="InterPro" id="IPR010946">
    <property type="entry name" value="GGGP_synth"/>
</dbReference>
<evidence type="ECO:0000313" key="12">
    <source>
        <dbReference type="Proteomes" id="UP000564964"/>
    </source>
</evidence>
<dbReference type="AlphaFoldDB" id="A0A7J4JGR5"/>
<evidence type="ECO:0000256" key="2">
    <source>
        <dbReference type="ARBA" id="ARBA00022679"/>
    </source>
</evidence>
<comment type="caution">
    <text evidence="10">The sequence shown here is derived from an EMBL/GenBank/DDBJ whole genome shotgun (WGS) entry which is preliminary data.</text>
</comment>
<sequence>MKYSCENRYGRVYRGILKQLEEKGSLVFQQVDPPELGVETAGKIAKIAAESGIDAFAVGGSVGAQGKLLDDVILALKENSKLPVILFPGNIATISKHADAVYFMYVMNSLDPYWSTGAQTAASYPIKQLGLETIPTAYIIVEPGRAVGWISRAQTVPRHLPYLAGITALAGQYMGASLAILESGGGAESPAPRDMIAYTRQLVDIPIVVAGGVRDEKFAYESVKAGADILHVGTAIEKANGDLGKCRQLISALCNGARKAAKERK</sequence>
<dbReference type="EC" id="2.5.1.41" evidence="9"/>
<comment type="cofactor">
    <cofactor evidence="9">
        <name>Mg(2+)</name>
        <dbReference type="ChEBI" id="CHEBI:18420"/>
    </cofactor>
</comment>
<keyword evidence="4 9" id="KW-0460">Magnesium</keyword>
<keyword evidence="3 9" id="KW-0479">Metal-binding</keyword>
<keyword evidence="9" id="KW-0963">Cytoplasm</keyword>
<comment type="caution">
    <text evidence="9">Lacks conserved residue(s) required for the propagation of feature annotation.</text>
</comment>
<evidence type="ECO:0000313" key="10">
    <source>
        <dbReference type="EMBL" id="HIH16953.1"/>
    </source>
</evidence>
<gene>
    <name evidence="10" type="ORF">HA252_06120</name>
    <name evidence="11" type="ORF">J4203_01905</name>
</gene>
<dbReference type="GO" id="GO:0000107">
    <property type="term" value="F:imidazoleglycerol-phosphate synthase activity"/>
    <property type="evidence" value="ECO:0007669"/>
    <property type="project" value="TreeGrafter"/>
</dbReference>
<dbReference type="InterPro" id="IPR008205">
    <property type="entry name" value="GGGP_HepGP_synthase"/>
</dbReference>
<keyword evidence="5 9" id="KW-0443">Lipid metabolism</keyword>
<dbReference type="EMBL" id="DUGH01000147">
    <property type="protein sequence ID" value="HIH16953.1"/>
    <property type="molecule type" value="Genomic_DNA"/>
</dbReference>
<keyword evidence="7 9" id="KW-1208">Phospholipid metabolism</keyword>
<dbReference type="Pfam" id="PF01884">
    <property type="entry name" value="PcrB"/>
    <property type="match status" value="1"/>
</dbReference>
<dbReference type="InterPro" id="IPR038597">
    <property type="entry name" value="GGGP/HepGP_synthase_sf"/>
</dbReference>
<comment type="subcellular location">
    <subcellularLocation>
        <location evidence="9">Cytoplasm</location>
    </subcellularLocation>
</comment>
<evidence type="ECO:0000256" key="5">
    <source>
        <dbReference type="ARBA" id="ARBA00023098"/>
    </source>
</evidence>
<evidence type="ECO:0000256" key="1">
    <source>
        <dbReference type="ARBA" id="ARBA00022516"/>
    </source>
</evidence>
<reference evidence="11" key="2">
    <citation type="submission" date="2021-03" db="EMBL/GenBank/DDBJ databases">
        <authorList>
            <person name="Jaffe A."/>
        </authorList>
    </citation>
    <scope>NUCLEOTIDE SEQUENCE</scope>
    <source>
        <strain evidence="11">RIFCSPLOWO2_01_FULL_58_19</strain>
    </source>
</reference>
<dbReference type="GO" id="GO:0005737">
    <property type="term" value="C:cytoplasm"/>
    <property type="evidence" value="ECO:0007669"/>
    <property type="project" value="UniProtKB-SubCell"/>
</dbReference>
<dbReference type="UniPathway" id="UPA00940"/>
<dbReference type="PANTHER" id="PTHR21235:SF22">
    <property type="entry name" value="GERANYLGERANYLGLYCERYL PHOSPHATE SYNTHASE"/>
    <property type="match status" value="1"/>
</dbReference>
<keyword evidence="6 9" id="KW-0594">Phospholipid biosynthesis</keyword>
<evidence type="ECO:0000256" key="4">
    <source>
        <dbReference type="ARBA" id="ARBA00022842"/>
    </source>
</evidence>
<evidence type="ECO:0000256" key="7">
    <source>
        <dbReference type="ARBA" id="ARBA00023264"/>
    </source>
</evidence>
<dbReference type="InterPro" id="IPR050064">
    <property type="entry name" value="IGPS_HisA/HisF"/>
</dbReference>
<accession>A0A7J4JGR5</accession>
<dbReference type="Proteomes" id="UP000564964">
    <property type="component" value="Unassembled WGS sequence"/>
</dbReference>
<keyword evidence="1 9" id="KW-0444">Lipid biosynthesis</keyword>
<dbReference type="PANTHER" id="PTHR21235">
    <property type="entry name" value="IMIDAZOLE GLYCEROL PHOSPHATE SYNTHASE SUBUNIT HISF/H IGP SYNTHASE SUBUNIT HISF/H"/>
    <property type="match status" value="1"/>
</dbReference>
<dbReference type="NCBIfam" id="TIGR01768">
    <property type="entry name" value="GGGP-family"/>
    <property type="match status" value="1"/>
</dbReference>
<feature type="binding site" evidence="9">
    <location>
        <position position="32"/>
    </location>
    <ligand>
        <name>Mg(2+)</name>
        <dbReference type="ChEBI" id="CHEBI:18420"/>
    </ligand>
</feature>
<dbReference type="GO" id="GO:0047294">
    <property type="term" value="F:phosphoglycerol geranylgeranyltransferase activity"/>
    <property type="evidence" value="ECO:0007669"/>
    <property type="project" value="UniProtKB-UniRule"/>
</dbReference>
<dbReference type="NCBIfam" id="NF003198">
    <property type="entry name" value="PRK04169.1-2"/>
    <property type="match status" value="1"/>
</dbReference>
<dbReference type="Proteomes" id="UP000678237">
    <property type="component" value="Unassembled WGS sequence"/>
</dbReference>
<reference evidence="11" key="3">
    <citation type="submission" date="2021-05" db="EMBL/GenBank/DDBJ databases">
        <title>Protein family content uncovers lineage relationships and bacterial pathway maintenance mechanisms in DPANN archaea.</title>
        <authorList>
            <person name="Castelle C.J."/>
            <person name="Meheust R."/>
            <person name="Jaffe A.L."/>
            <person name="Seitz K."/>
            <person name="Gong X."/>
            <person name="Baker B.J."/>
            <person name="Banfield J.F."/>
        </authorList>
    </citation>
    <scope>NUCLEOTIDE SEQUENCE</scope>
    <source>
        <strain evidence="11">RIFCSPLOWO2_01_FULL_58_19</strain>
    </source>
</reference>
<dbReference type="GO" id="GO:0000287">
    <property type="term" value="F:magnesium ion binding"/>
    <property type="evidence" value="ECO:0007669"/>
    <property type="project" value="UniProtKB-UniRule"/>
</dbReference>
<evidence type="ECO:0000256" key="8">
    <source>
        <dbReference type="ARBA" id="ARBA00047288"/>
    </source>
</evidence>
<evidence type="ECO:0000256" key="3">
    <source>
        <dbReference type="ARBA" id="ARBA00022723"/>
    </source>
</evidence>
<reference evidence="10" key="1">
    <citation type="journal article" date="2020" name="bioRxiv">
        <title>A rank-normalized archaeal taxonomy based on genome phylogeny resolves widespread incomplete and uneven classifications.</title>
        <authorList>
            <person name="Rinke C."/>
            <person name="Chuvochina M."/>
            <person name="Mussig A.J."/>
            <person name="Chaumeil P.-A."/>
            <person name="Waite D.W."/>
            <person name="Whitman W.B."/>
            <person name="Parks D.H."/>
            <person name="Hugenholtz P."/>
        </authorList>
    </citation>
    <scope>NUCLEOTIDE SEQUENCE</scope>
    <source>
        <strain evidence="10">UBA10219</strain>
    </source>
</reference>
<keyword evidence="2 9" id="KW-0808">Transferase</keyword>